<dbReference type="EMBL" id="CP019607">
    <property type="protein sequence ID" value="AQP51064.1"/>
    <property type="molecule type" value="Genomic_DNA"/>
</dbReference>
<dbReference type="SUPFAM" id="SSF63817">
    <property type="entry name" value="Sortase"/>
    <property type="match status" value="1"/>
</dbReference>
<gene>
    <name evidence="3" type="ORF">BW733_09735</name>
</gene>
<evidence type="ECO:0000313" key="3">
    <source>
        <dbReference type="EMBL" id="AQP51064.1"/>
    </source>
</evidence>
<protein>
    <recommendedName>
        <fullName evidence="5">Sortase</fullName>
    </recommendedName>
</protein>
<dbReference type="Proteomes" id="UP000188235">
    <property type="component" value="Chromosome"/>
</dbReference>
<dbReference type="OrthoDB" id="5242879at2"/>
<reference evidence="3 4" key="1">
    <citation type="journal article" date="2008" name="Int. J. Syst. Evol. Microbiol.">
        <title>Tessaracoccus flavescens sp. nov., isolated from marine sediment.</title>
        <authorList>
            <person name="Lee D.W."/>
            <person name="Lee S.D."/>
        </authorList>
    </citation>
    <scope>NUCLEOTIDE SEQUENCE [LARGE SCALE GENOMIC DNA]</scope>
    <source>
        <strain evidence="3 4">SST-39T</strain>
    </source>
</reference>
<dbReference type="InterPro" id="IPR042003">
    <property type="entry name" value="Sortase_E"/>
</dbReference>
<dbReference type="InterPro" id="IPR005754">
    <property type="entry name" value="Sortase"/>
</dbReference>
<evidence type="ECO:0000256" key="2">
    <source>
        <dbReference type="PIRSR" id="PIRSR605754-1"/>
    </source>
</evidence>
<dbReference type="InterPro" id="IPR023365">
    <property type="entry name" value="Sortase_dom-sf"/>
</dbReference>
<feature type="active site" description="Proton donor/acceptor" evidence="2">
    <location>
        <position position="49"/>
    </location>
</feature>
<evidence type="ECO:0000313" key="4">
    <source>
        <dbReference type="Proteomes" id="UP000188235"/>
    </source>
</evidence>
<evidence type="ECO:0008006" key="5">
    <source>
        <dbReference type="Google" id="ProtNLM"/>
    </source>
</evidence>
<dbReference type="Pfam" id="PF04203">
    <property type="entry name" value="Sortase"/>
    <property type="match status" value="1"/>
</dbReference>
<dbReference type="STRING" id="399497.BW733_09735"/>
<accession>A0A1Q2CYF2</accession>
<feature type="active site" description="Acyl-thioester intermediate" evidence="2">
    <location>
        <position position="126"/>
    </location>
</feature>
<organism evidence="3 4">
    <name type="scientific">Tessaracoccus flavescens</name>
    <dbReference type="NCBI Taxonomy" id="399497"/>
    <lineage>
        <taxon>Bacteria</taxon>
        <taxon>Bacillati</taxon>
        <taxon>Actinomycetota</taxon>
        <taxon>Actinomycetes</taxon>
        <taxon>Propionibacteriales</taxon>
        <taxon>Propionibacteriaceae</taxon>
        <taxon>Tessaracoccus</taxon>
    </lineage>
</organism>
<dbReference type="GO" id="GO:0016787">
    <property type="term" value="F:hydrolase activity"/>
    <property type="evidence" value="ECO:0007669"/>
    <property type="project" value="UniProtKB-KW"/>
</dbReference>
<proteinExistence type="predicted"/>
<dbReference type="CDD" id="cd05830">
    <property type="entry name" value="Sortase_E"/>
    <property type="match status" value="1"/>
</dbReference>
<dbReference type="Gene3D" id="2.40.260.10">
    <property type="entry name" value="Sortase"/>
    <property type="match status" value="1"/>
</dbReference>
<keyword evidence="4" id="KW-1185">Reference proteome</keyword>
<dbReference type="KEGG" id="tfa:BW733_09735"/>
<keyword evidence="1" id="KW-0378">Hydrolase</keyword>
<evidence type="ECO:0000256" key="1">
    <source>
        <dbReference type="ARBA" id="ARBA00022801"/>
    </source>
</evidence>
<name>A0A1Q2CYF2_9ACTN</name>
<dbReference type="AlphaFoldDB" id="A0A1Q2CYF2"/>
<sequence length="149" mass="16480">MDDHDEGRRLLVVPGQRRLQRLARPVHSDAQRGQGQQRRLPGTFAVAGHRVTHGEPLRNLPQLRVGDDVIVETRDATYTYRLINDGDSLEVTNLATWVLDPVPANPEGGVQPAQDPGQSLLTLVACAEVFHTDHRLIAFAELVDTEPRG</sequence>